<dbReference type="GO" id="GO:0016020">
    <property type="term" value="C:membrane"/>
    <property type="evidence" value="ECO:0007669"/>
    <property type="project" value="InterPro"/>
</dbReference>
<evidence type="ECO:0000313" key="3">
    <source>
        <dbReference type="WBParaSite" id="nRc.2.0.1.t25827-RA"/>
    </source>
</evidence>
<feature type="domain" description="Neurotransmitter-gated ion-channel ligand-binding" evidence="1">
    <location>
        <begin position="40"/>
        <end position="110"/>
    </location>
</feature>
<accession>A0A915JIB5</accession>
<name>A0A915JIB5_ROMCU</name>
<evidence type="ECO:0000259" key="1">
    <source>
        <dbReference type="Pfam" id="PF02931"/>
    </source>
</evidence>
<dbReference type="Pfam" id="PF02931">
    <property type="entry name" value="Neur_chan_LBD"/>
    <property type="match status" value="1"/>
</dbReference>
<dbReference type="GO" id="GO:0005230">
    <property type="term" value="F:extracellular ligand-gated monoatomic ion channel activity"/>
    <property type="evidence" value="ECO:0007669"/>
    <property type="project" value="InterPro"/>
</dbReference>
<dbReference type="Proteomes" id="UP000887565">
    <property type="component" value="Unplaced"/>
</dbReference>
<keyword evidence="2" id="KW-1185">Reference proteome</keyword>
<dbReference type="WBParaSite" id="nRc.2.0.1.t25827-RA">
    <property type="protein sequence ID" value="nRc.2.0.1.t25827-RA"/>
    <property type="gene ID" value="nRc.2.0.1.g25827"/>
</dbReference>
<dbReference type="Gene3D" id="2.70.170.10">
    <property type="entry name" value="Neurotransmitter-gated ion-channel ligand-binding domain"/>
    <property type="match status" value="1"/>
</dbReference>
<organism evidence="2 3">
    <name type="scientific">Romanomermis culicivorax</name>
    <name type="common">Nematode worm</name>
    <dbReference type="NCBI Taxonomy" id="13658"/>
    <lineage>
        <taxon>Eukaryota</taxon>
        <taxon>Metazoa</taxon>
        <taxon>Ecdysozoa</taxon>
        <taxon>Nematoda</taxon>
        <taxon>Enoplea</taxon>
        <taxon>Dorylaimia</taxon>
        <taxon>Mermithida</taxon>
        <taxon>Mermithoidea</taxon>
        <taxon>Mermithidae</taxon>
        <taxon>Romanomermis</taxon>
    </lineage>
</organism>
<dbReference type="AlphaFoldDB" id="A0A915JIB5"/>
<protein>
    <submittedName>
        <fullName evidence="3">Neurotransmitter-gated ion-channel ligand-binding domain-containing protein</fullName>
    </submittedName>
</protein>
<evidence type="ECO:0000313" key="2">
    <source>
        <dbReference type="Proteomes" id="UP000887565"/>
    </source>
</evidence>
<proteinExistence type="predicted"/>
<reference evidence="3" key="1">
    <citation type="submission" date="2022-11" db="UniProtKB">
        <authorList>
            <consortium name="WormBaseParasite"/>
        </authorList>
    </citation>
    <scope>IDENTIFICATION</scope>
</reference>
<dbReference type="InterPro" id="IPR036734">
    <property type="entry name" value="Neur_chan_lig-bd_sf"/>
</dbReference>
<dbReference type="InterPro" id="IPR006202">
    <property type="entry name" value="Neur_chan_lig-bd"/>
</dbReference>
<dbReference type="SUPFAM" id="SSF63712">
    <property type="entry name" value="Nicotinic receptor ligand binding domain-like"/>
    <property type="match status" value="1"/>
</dbReference>
<sequence length="120" mass="13916">MKKLALTVLALEDDANLMVQIITMFTWLIDFFSDRLVSASEILDQVTSKDIYDRRLRPNYGGEPVDVAVTLHVTKISSISELDMDYTLDFDIKQMWKDPRLAWKHDIFNKSIRVQGSSEF</sequence>